<comment type="caution">
    <text evidence="2">The sequence shown here is derived from an EMBL/GenBank/DDBJ whole genome shotgun (WGS) entry which is preliminary data.</text>
</comment>
<dbReference type="InterPro" id="IPR005843">
    <property type="entry name" value="A-D-PHexomutase_C"/>
</dbReference>
<evidence type="ECO:0000259" key="1">
    <source>
        <dbReference type="Pfam" id="PF00408"/>
    </source>
</evidence>
<sequence>MTLTIESGAVVSLRTSGTEPKLKYYIEAKSGSEKEGRELCDALWVGVMEELIGIGDEAIKSKVEIPP</sequence>
<proteinExistence type="predicted"/>
<protein>
    <recommendedName>
        <fullName evidence="1">Alpha-D-phosphohexomutase C-terminal domain-containing protein</fullName>
    </recommendedName>
</protein>
<evidence type="ECO:0000313" key="3">
    <source>
        <dbReference type="Proteomes" id="UP001165060"/>
    </source>
</evidence>
<dbReference type="InterPro" id="IPR036900">
    <property type="entry name" value="A-D-PHexomutase_C_sf"/>
</dbReference>
<keyword evidence="3" id="KW-1185">Reference proteome</keyword>
<reference evidence="2 3" key="1">
    <citation type="journal article" date="2023" name="Commun. Biol.">
        <title>Genome analysis of Parmales, the sister group of diatoms, reveals the evolutionary specialization of diatoms from phago-mixotrophs to photoautotrophs.</title>
        <authorList>
            <person name="Ban H."/>
            <person name="Sato S."/>
            <person name="Yoshikawa S."/>
            <person name="Yamada K."/>
            <person name="Nakamura Y."/>
            <person name="Ichinomiya M."/>
            <person name="Sato N."/>
            <person name="Blanc-Mathieu R."/>
            <person name="Endo H."/>
            <person name="Kuwata A."/>
            <person name="Ogata H."/>
        </authorList>
    </citation>
    <scope>NUCLEOTIDE SEQUENCE [LARGE SCALE GENOMIC DNA]</scope>
</reference>
<evidence type="ECO:0000313" key="2">
    <source>
        <dbReference type="EMBL" id="GMI28553.1"/>
    </source>
</evidence>
<dbReference type="EMBL" id="BRYB01005753">
    <property type="protein sequence ID" value="GMI28553.1"/>
    <property type="molecule type" value="Genomic_DNA"/>
</dbReference>
<dbReference type="Pfam" id="PF00408">
    <property type="entry name" value="PGM_PMM_IV"/>
    <property type="match status" value="1"/>
</dbReference>
<name>A0ABQ6MLE0_9STRA</name>
<gene>
    <name evidence="2" type="ORF">TeGR_g14920</name>
</gene>
<dbReference type="Gene3D" id="3.30.310.50">
    <property type="entry name" value="Alpha-D-phosphohexomutase, C-terminal domain"/>
    <property type="match status" value="1"/>
</dbReference>
<feature type="domain" description="Alpha-D-phosphohexomutase C-terminal" evidence="1">
    <location>
        <begin position="7"/>
        <end position="36"/>
    </location>
</feature>
<dbReference type="Proteomes" id="UP001165060">
    <property type="component" value="Unassembled WGS sequence"/>
</dbReference>
<dbReference type="SUPFAM" id="SSF55957">
    <property type="entry name" value="Phosphoglucomutase, C-terminal domain"/>
    <property type="match status" value="1"/>
</dbReference>
<accession>A0ABQ6MLE0</accession>
<organism evidence="2 3">
    <name type="scientific">Tetraparma gracilis</name>
    <dbReference type="NCBI Taxonomy" id="2962635"/>
    <lineage>
        <taxon>Eukaryota</taxon>
        <taxon>Sar</taxon>
        <taxon>Stramenopiles</taxon>
        <taxon>Ochrophyta</taxon>
        <taxon>Bolidophyceae</taxon>
        <taxon>Parmales</taxon>
        <taxon>Triparmaceae</taxon>
        <taxon>Tetraparma</taxon>
    </lineage>
</organism>